<dbReference type="GO" id="GO:0006508">
    <property type="term" value="P:proteolysis"/>
    <property type="evidence" value="ECO:0007669"/>
    <property type="project" value="InterPro"/>
</dbReference>
<proteinExistence type="inferred from homology"/>
<gene>
    <name evidence="4" type="ORF">CM19_07135</name>
</gene>
<evidence type="ECO:0000256" key="1">
    <source>
        <dbReference type="ARBA" id="ARBA00005836"/>
    </source>
</evidence>
<comment type="caution">
    <text evidence="4">The sequence shown here is derived from an EMBL/GenBank/DDBJ whole genome shotgun (WGS) entry which is preliminary data.</text>
</comment>
<dbReference type="InterPro" id="IPR051463">
    <property type="entry name" value="Peptidase_U62_metallo"/>
</dbReference>
<dbReference type="Pfam" id="PF19290">
    <property type="entry name" value="PmbA_TldD_2nd"/>
    <property type="match status" value="1"/>
</dbReference>
<name>A0A031LNR4_9CREN</name>
<dbReference type="RefSeq" id="WP_048099694.1">
    <property type="nucleotide sequence ID" value="NZ_JFZT01000041.1"/>
</dbReference>
<reference evidence="4 5" key="1">
    <citation type="submission" date="2014-03" db="EMBL/GenBank/DDBJ databases">
        <title>Draft genome sequence of the novel thermoacidophilic archaea Acidianus copahuensis ALE1 strain, isolated from Copahue volcanic area in Neuquen Argentina.</title>
        <authorList>
            <person name="Urbieta M.S."/>
            <person name="Rascovan N."/>
            <person name="Castro C."/>
            <person name="Revale S."/>
            <person name="Giaveno M.A."/>
            <person name="Vazquez M.P."/>
            <person name="Donati E.R."/>
        </authorList>
    </citation>
    <scope>NUCLEOTIDE SEQUENCE [LARGE SCALE GENOMIC DNA]</scope>
    <source>
        <strain evidence="4 5">ALE1</strain>
    </source>
</reference>
<dbReference type="PIRSF" id="PIRSF004919">
    <property type="entry name" value="TldD"/>
    <property type="match status" value="1"/>
</dbReference>
<comment type="similarity">
    <text evidence="1">Belongs to the peptidase U62 family.</text>
</comment>
<feature type="domain" description="Metalloprotease TldD/E C-terminal" evidence="2">
    <location>
        <begin position="212"/>
        <end position="450"/>
    </location>
</feature>
<dbReference type="GO" id="GO:0005829">
    <property type="term" value="C:cytosol"/>
    <property type="evidence" value="ECO:0007669"/>
    <property type="project" value="TreeGrafter"/>
</dbReference>
<evidence type="ECO:0000259" key="2">
    <source>
        <dbReference type="Pfam" id="PF19289"/>
    </source>
</evidence>
<dbReference type="EMBL" id="JFZT01000041">
    <property type="protein sequence ID" value="EZQ06651.1"/>
    <property type="molecule type" value="Genomic_DNA"/>
</dbReference>
<accession>A0A031LNR4</accession>
<dbReference type="STRING" id="1160895.CM19_07135"/>
<dbReference type="Pfam" id="PF19289">
    <property type="entry name" value="PmbA_TldD_3rd"/>
    <property type="match status" value="1"/>
</dbReference>
<dbReference type="AlphaFoldDB" id="A0A031LNR4"/>
<evidence type="ECO:0000313" key="5">
    <source>
        <dbReference type="Proteomes" id="UP000024332"/>
    </source>
</evidence>
<dbReference type="GO" id="GO:0008237">
    <property type="term" value="F:metallopeptidase activity"/>
    <property type="evidence" value="ECO:0007669"/>
    <property type="project" value="InterPro"/>
</dbReference>
<protein>
    <submittedName>
        <fullName evidence="4">Peptidase U62</fullName>
    </submittedName>
</protein>
<dbReference type="Proteomes" id="UP000024332">
    <property type="component" value="Unassembled WGS sequence"/>
</dbReference>
<dbReference type="InterPro" id="IPR045570">
    <property type="entry name" value="Metalloprtase-TldD/E_cen_dom"/>
</dbReference>
<dbReference type="SUPFAM" id="SSF111283">
    <property type="entry name" value="Putative modulator of DNA gyrase, PmbA/TldD"/>
    <property type="match status" value="1"/>
</dbReference>
<keyword evidence="5" id="KW-1185">Reference proteome</keyword>
<dbReference type="InterPro" id="IPR025502">
    <property type="entry name" value="TldD"/>
</dbReference>
<dbReference type="OrthoDB" id="98233at2157"/>
<evidence type="ECO:0000259" key="3">
    <source>
        <dbReference type="Pfam" id="PF19290"/>
    </source>
</evidence>
<dbReference type="InterPro" id="IPR036059">
    <property type="entry name" value="TldD/PmbA_sf"/>
</dbReference>
<feature type="domain" description="Metalloprotease TldD/E central" evidence="3">
    <location>
        <begin position="98"/>
        <end position="198"/>
    </location>
</feature>
<sequence>MDELEDLYTKFSYPYVEVRRHSINNRIIHFLNGNPVGGFFEKETGYSLRFFQGTLYFSSSKNPKELGSKTYPIHGWEQGFSSENPEGGKYEVKERKGFDSVSLEDKTEVFLDAYKRVKVIPQLKNLSVTYIESLEEKEILVNGVKVSGRVPRIGIFISAVIKEGDRSATARFELGKSGGLEVLEESNLPEFVEEKIKEVLKVLQKGRSFGEKRTDVVLSNMLSGIMAHESVGHPFEADRIAGREFAQAGTSYLSVLKGDKIGSEAVNVIDDPTIPGSYGFYLIDDEGVLGRPKYLIKEGKKNELLTDRFSANRIGTTSNGSARASSFDREPLVRMSNTFFKPGNLTFDELVEDVKEGVFIKSYMEWNIDDMRLGERYVGLEAYEIRDGEVQDPVIFPVLEGKTTDLLSSVDAVDNTLEFYPGTCGKGDPDQGVPVWLGGPNMRFRNVKVKVM</sequence>
<organism evidence="4 5">
    <name type="scientific">Candidatus Acidianus copahuensis</name>
    <dbReference type="NCBI Taxonomy" id="1160895"/>
    <lineage>
        <taxon>Archaea</taxon>
        <taxon>Thermoproteota</taxon>
        <taxon>Thermoprotei</taxon>
        <taxon>Sulfolobales</taxon>
        <taxon>Sulfolobaceae</taxon>
        <taxon>Acidianus</taxon>
    </lineage>
</organism>
<dbReference type="InterPro" id="IPR045569">
    <property type="entry name" value="Metalloprtase-TldD/E_C"/>
</dbReference>
<dbReference type="PANTHER" id="PTHR30624">
    <property type="entry name" value="UNCHARACTERIZED PROTEIN TLDD AND PMBA"/>
    <property type="match status" value="1"/>
</dbReference>
<evidence type="ECO:0000313" key="4">
    <source>
        <dbReference type="EMBL" id="EZQ06651.1"/>
    </source>
</evidence>
<dbReference type="PANTHER" id="PTHR30624:SF11">
    <property type="entry name" value="ZINC-DEPENDENT PROTEASE, TLDD_PMBA FAMILY"/>
    <property type="match status" value="1"/>
</dbReference>